<dbReference type="VEuPathDB" id="TriTrypDB:ADEAN_001049100"/>
<evidence type="ECO:0000313" key="3">
    <source>
        <dbReference type="Proteomes" id="UP000515908"/>
    </source>
</evidence>
<name>A0A7G2CTS0_9TRYP</name>
<evidence type="ECO:0000313" key="2">
    <source>
        <dbReference type="EMBL" id="CAD2222935.1"/>
    </source>
</evidence>
<reference evidence="2 3" key="1">
    <citation type="submission" date="2020-08" db="EMBL/GenBank/DDBJ databases">
        <authorList>
            <person name="Newling K."/>
            <person name="Davey J."/>
            <person name="Forrester S."/>
        </authorList>
    </citation>
    <scope>NUCLEOTIDE SEQUENCE [LARGE SCALE GENOMIC DNA]</scope>
    <source>
        <strain evidence="3">Crithidia deanei Carvalho (ATCC PRA-265)</strain>
    </source>
</reference>
<gene>
    <name evidence="2" type="ORF">ADEAN_001049100</name>
</gene>
<feature type="compositionally biased region" description="Basic and acidic residues" evidence="1">
    <location>
        <begin position="18"/>
        <end position="28"/>
    </location>
</feature>
<sequence length="77" mass="8574">MISSGNIFEVLSTEDDDGTRARSADGKKKSMMHVSIVGLEDEEDENDTHSPKINKKGIVNDPKKNKTSKKKTFPPRN</sequence>
<feature type="region of interest" description="Disordered" evidence="1">
    <location>
        <begin position="1"/>
        <end position="77"/>
    </location>
</feature>
<dbReference type="EMBL" id="LR877173">
    <property type="protein sequence ID" value="CAD2222935.1"/>
    <property type="molecule type" value="Genomic_DNA"/>
</dbReference>
<accession>A0A7G2CTS0</accession>
<dbReference type="Proteomes" id="UP000515908">
    <property type="component" value="Chromosome 29"/>
</dbReference>
<feature type="compositionally biased region" description="Basic residues" evidence="1">
    <location>
        <begin position="65"/>
        <end position="77"/>
    </location>
</feature>
<protein>
    <submittedName>
        <fullName evidence="2">Uncharacterized protein</fullName>
    </submittedName>
</protein>
<keyword evidence="3" id="KW-1185">Reference proteome</keyword>
<proteinExistence type="predicted"/>
<dbReference type="AlphaFoldDB" id="A0A7G2CTS0"/>
<organism evidence="2 3">
    <name type="scientific">Angomonas deanei</name>
    <dbReference type="NCBI Taxonomy" id="59799"/>
    <lineage>
        <taxon>Eukaryota</taxon>
        <taxon>Discoba</taxon>
        <taxon>Euglenozoa</taxon>
        <taxon>Kinetoplastea</taxon>
        <taxon>Metakinetoplastina</taxon>
        <taxon>Trypanosomatida</taxon>
        <taxon>Trypanosomatidae</taxon>
        <taxon>Strigomonadinae</taxon>
        <taxon>Angomonas</taxon>
    </lineage>
</organism>
<evidence type="ECO:0000256" key="1">
    <source>
        <dbReference type="SAM" id="MobiDB-lite"/>
    </source>
</evidence>